<comment type="caution">
    <text evidence="1">The sequence shown here is derived from an EMBL/GenBank/DDBJ whole genome shotgun (WGS) entry which is preliminary data.</text>
</comment>
<evidence type="ECO:0000313" key="2">
    <source>
        <dbReference type="Proteomes" id="UP000029995"/>
    </source>
</evidence>
<reference evidence="1 2" key="1">
    <citation type="submission" date="2014-01" db="EMBL/GenBank/DDBJ databases">
        <title>Genome sequence determination for a cystic fibrosis isolate, Inquilinus limosus.</title>
        <authorList>
            <person name="Pino M."/>
            <person name="Di Conza J."/>
            <person name="Gutkind G."/>
        </authorList>
    </citation>
    <scope>NUCLEOTIDE SEQUENCE [LARGE SCALE GENOMIC DNA]</scope>
    <source>
        <strain evidence="1 2">MP06</strain>
    </source>
</reference>
<dbReference type="AlphaFoldDB" id="A0A0A0D0W0"/>
<dbReference type="EMBL" id="JANX01000721">
    <property type="protein sequence ID" value="KGM30717.1"/>
    <property type="molecule type" value="Genomic_DNA"/>
</dbReference>
<evidence type="ECO:0000313" key="1">
    <source>
        <dbReference type="EMBL" id="KGM30717.1"/>
    </source>
</evidence>
<organism evidence="1 2">
    <name type="scientific">Inquilinus limosus MP06</name>
    <dbReference type="NCBI Taxonomy" id="1398085"/>
    <lineage>
        <taxon>Bacteria</taxon>
        <taxon>Pseudomonadati</taxon>
        <taxon>Pseudomonadota</taxon>
        <taxon>Alphaproteobacteria</taxon>
        <taxon>Rhodospirillales</taxon>
        <taxon>Rhodospirillaceae</taxon>
        <taxon>Inquilinus</taxon>
    </lineage>
</organism>
<dbReference type="Proteomes" id="UP000029995">
    <property type="component" value="Unassembled WGS sequence"/>
</dbReference>
<dbReference type="RefSeq" id="WP_034847761.1">
    <property type="nucleotide sequence ID" value="NZ_JANX01000721.1"/>
</dbReference>
<protein>
    <submittedName>
        <fullName evidence="1">Uncharacterized protein</fullName>
    </submittedName>
</protein>
<accession>A0A0A0D0W0</accession>
<gene>
    <name evidence="1" type="ORF">P409_31395</name>
</gene>
<sequence length="113" mass="12022">MPAKKNPLGLNPLQLKTLTVLQHMAQTPRFATQQEDGTVLVSSFPPPHGDHYHVGDAVVMGRDMTGLHNIAVFAALERKGLIRSGFPGAAIVTADGLAYDTGMAGSILHRGDH</sequence>
<proteinExistence type="predicted"/>
<dbReference type="OrthoDB" id="8479800at2"/>
<name>A0A0A0D0W0_9PROT</name>